<dbReference type="SUPFAM" id="SSF57756">
    <property type="entry name" value="Retrovirus zinc finger-like domains"/>
    <property type="match status" value="1"/>
</dbReference>
<gene>
    <name evidence="4" type="ORF">GMDG_01292</name>
</gene>
<feature type="region of interest" description="Disordered" evidence="2">
    <location>
        <begin position="84"/>
        <end position="130"/>
    </location>
</feature>
<dbReference type="InterPro" id="IPR001878">
    <property type="entry name" value="Znf_CCHC"/>
</dbReference>
<dbReference type="VEuPathDB" id="FungiDB:GMDG_01292"/>
<evidence type="ECO:0000313" key="5">
    <source>
        <dbReference type="Proteomes" id="UP000011064"/>
    </source>
</evidence>
<protein>
    <recommendedName>
        <fullName evidence="3">CCHC-type domain-containing protein</fullName>
    </recommendedName>
</protein>
<dbReference type="Proteomes" id="UP000011064">
    <property type="component" value="Unassembled WGS sequence"/>
</dbReference>
<proteinExistence type="predicted"/>
<keyword evidence="1" id="KW-0479">Metal-binding</keyword>
<dbReference type="HOGENOM" id="CLU_049644_0_1_1"/>
<evidence type="ECO:0000313" key="4">
    <source>
        <dbReference type="EMBL" id="ELR03541.1"/>
    </source>
</evidence>
<dbReference type="STRING" id="658429.L8FUX3"/>
<dbReference type="EMBL" id="GL573183">
    <property type="protein sequence ID" value="ELR03541.1"/>
    <property type="molecule type" value="Genomic_DNA"/>
</dbReference>
<keyword evidence="1" id="KW-0863">Zinc-finger</keyword>
<dbReference type="GO" id="GO:0003676">
    <property type="term" value="F:nucleic acid binding"/>
    <property type="evidence" value="ECO:0007669"/>
    <property type="project" value="InterPro"/>
</dbReference>
<feature type="domain" description="CCHC-type" evidence="3">
    <location>
        <begin position="386"/>
        <end position="400"/>
    </location>
</feature>
<evidence type="ECO:0000256" key="2">
    <source>
        <dbReference type="SAM" id="MobiDB-lite"/>
    </source>
</evidence>
<dbReference type="PROSITE" id="PS50158">
    <property type="entry name" value="ZF_CCHC"/>
    <property type="match status" value="1"/>
</dbReference>
<evidence type="ECO:0000256" key="1">
    <source>
        <dbReference type="PROSITE-ProRule" id="PRU00047"/>
    </source>
</evidence>
<keyword evidence="5" id="KW-1185">Reference proteome</keyword>
<dbReference type="GO" id="GO:0008270">
    <property type="term" value="F:zinc ion binding"/>
    <property type="evidence" value="ECO:0007669"/>
    <property type="project" value="UniProtKB-KW"/>
</dbReference>
<feature type="region of interest" description="Disordered" evidence="2">
    <location>
        <begin position="330"/>
        <end position="354"/>
    </location>
</feature>
<feature type="region of interest" description="Disordered" evidence="2">
    <location>
        <begin position="413"/>
        <end position="437"/>
    </location>
</feature>
<feature type="compositionally biased region" description="Low complexity" evidence="2">
    <location>
        <begin position="21"/>
        <end position="32"/>
    </location>
</feature>
<name>L8FUX3_PSED2</name>
<dbReference type="InParanoid" id="L8FUX3"/>
<sequence>MSRKTAPNPPPDNDGQPLRMTTRQTATAATTTGPSESPPDRIANLENEMRELKAMIAGLVASQTRIPSTPPPAADTPVRTIEADDNEDEQSEQPAPTVRNTPGTVRLPPVVNARSPSIPVLPRQYTEDPPNRYKKSTISEKITPLSDGIEHTFMQWSASIRDRLVVNEDHYPTDVSRRALIWGTTTGLAKTYLEPQYLSVTHAFRSADEMMDLLGSYFLTGNETEQAQNLFDDMQMGEKGHSNETFPKFKARFQSAAITGQVTESEWFRYMWNKLTPQFRSRVAVVKDQWKGDYLTMVRALTAFDQERRRNGELGSQSKAGELSFRGPARLSSSRFTPVEPAKTQPLRPTRSPLVSFQRTPFIPTAPKPDITGCVRTAMPAASGNCFKCGKLSHFQDKCPLNATVKEINWEDPETEETWEEAVELQSDENLEENDEA</sequence>
<accession>L8FUX3</accession>
<feature type="compositionally biased region" description="Polar residues" evidence="2">
    <location>
        <begin position="92"/>
        <end position="103"/>
    </location>
</feature>
<organism evidence="4 5">
    <name type="scientific">Pseudogymnoascus destructans (strain ATCC MYA-4855 / 20631-21)</name>
    <name type="common">Bat white-nose syndrome fungus</name>
    <name type="synonym">Geomyces destructans</name>
    <dbReference type="NCBI Taxonomy" id="658429"/>
    <lineage>
        <taxon>Eukaryota</taxon>
        <taxon>Fungi</taxon>
        <taxon>Dikarya</taxon>
        <taxon>Ascomycota</taxon>
        <taxon>Pezizomycotina</taxon>
        <taxon>Leotiomycetes</taxon>
        <taxon>Thelebolales</taxon>
        <taxon>Thelebolaceae</taxon>
        <taxon>Pseudogymnoascus</taxon>
    </lineage>
</organism>
<dbReference type="AlphaFoldDB" id="L8FUX3"/>
<feature type="region of interest" description="Disordered" evidence="2">
    <location>
        <begin position="1"/>
        <end position="48"/>
    </location>
</feature>
<dbReference type="InterPro" id="IPR036875">
    <property type="entry name" value="Znf_CCHC_sf"/>
</dbReference>
<reference evidence="5" key="1">
    <citation type="submission" date="2010-09" db="EMBL/GenBank/DDBJ databases">
        <title>The genome sequence of Geomyces destructans 20631-21.</title>
        <authorList>
            <consortium name="The Broad Institute Genome Sequencing Platform"/>
            <person name="Cuomo C.A."/>
            <person name="Blehert D.S."/>
            <person name="Lorch J.M."/>
            <person name="Young S.K."/>
            <person name="Zeng Q."/>
            <person name="Gargeya S."/>
            <person name="Fitzgerald M."/>
            <person name="Haas B."/>
            <person name="Abouelleil A."/>
            <person name="Alvarado L."/>
            <person name="Arachchi H.M."/>
            <person name="Berlin A."/>
            <person name="Brown A."/>
            <person name="Chapman S.B."/>
            <person name="Chen Z."/>
            <person name="Dunbar C."/>
            <person name="Freedman E."/>
            <person name="Gearin G."/>
            <person name="Gellesch M."/>
            <person name="Goldberg J."/>
            <person name="Griggs A."/>
            <person name="Gujja S."/>
            <person name="Heiman D."/>
            <person name="Howarth C."/>
            <person name="Larson L."/>
            <person name="Lui A."/>
            <person name="MacDonald P.J.P."/>
            <person name="Montmayeur A."/>
            <person name="Murphy C."/>
            <person name="Neiman D."/>
            <person name="Pearson M."/>
            <person name="Priest M."/>
            <person name="Roberts A."/>
            <person name="Saif S."/>
            <person name="Shea T."/>
            <person name="Shenoy N."/>
            <person name="Sisk P."/>
            <person name="Stolte C."/>
            <person name="Sykes S."/>
            <person name="Wortman J."/>
            <person name="Nusbaum C."/>
            <person name="Birren B."/>
        </authorList>
    </citation>
    <scope>NUCLEOTIDE SEQUENCE [LARGE SCALE GENOMIC DNA]</scope>
    <source>
        <strain evidence="5">ATCC MYA-4855 / 20631-21</strain>
    </source>
</reference>
<evidence type="ECO:0000259" key="3">
    <source>
        <dbReference type="PROSITE" id="PS50158"/>
    </source>
</evidence>
<keyword evidence="1" id="KW-0862">Zinc</keyword>